<reference evidence="7" key="1">
    <citation type="submission" date="2023-03" db="EMBL/GenBank/DDBJ databases">
        <authorList>
            <person name="Steffen K."/>
            <person name="Cardenas P."/>
        </authorList>
    </citation>
    <scope>NUCLEOTIDE SEQUENCE</scope>
</reference>
<sequence>ELLDTVKLPRTFVSRKPRQLSGGQKQRVGIARAFAGNPKTVIADEPISALDVSVAAAVTELLMDIQREHRTTLLFISHDLSAVRYLADRVVVMYLGQIMERGSTEEVFSPPYHPYTEALLSAVPIADPEVERRRIVLQGSLPSPLDPPKGCPFSTRCPRKLGEICETEPPPLRTNADRHVIACHIPLEELREVEPVISIPDRDQHAAQ</sequence>
<gene>
    <name evidence="7" type="ORF">GBAR_LOCUS20244</name>
</gene>
<comment type="caution">
    <text evidence="7">The sequence shown here is derived from an EMBL/GenBank/DDBJ whole genome shotgun (WGS) entry which is preliminary data.</text>
</comment>
<dbReference type="SUPFAM" id="SSF52540">
    <property type="entry name" value="P-loop containing nucleoside triphosphate hydrolases"/>
    <property type="match status" value="1"/>
</dbReference>
<dbReference type="AlphaFoldDB" id="A0AA35X356"/>
<dbReference type="InterPro" id="IPR003439">
    <property type="entry name" value="ABC_transporter-like_ATP-bd"/>
</dbReference>
<keyword evidence="3" id="KW-0547">Nucleotide-binding</keyword>
<evidence type="ECO:0000313" key="7">
    <source>
        <dbReference type="EMBL" id="CAI8036072.1"/>
    </source>
</evidence>
<dbReference type="InterPro" id="IPR050319">
    <property type="entry name" value="ABC_transp_ATP-bind"/>
</dbReference>
<proteinExistence type="inferred from homology"/>
<accession>A0AA35X356</accession>
<feature type="domain" description="Oligopeptide/dipeptide ABC transporter C-terminal" evidence="6">
    <location>
        <begin position="99"/>
        <end position="163"/>
    </location>
</feature>
<dbReference type="GO" id="GO:0015833">
    <property type="term" value="P:peptide transport"/>
    <property type="evidence" value="ECO:0007669"/>
    <property type="project" value="InterPro"/>
</dbReference>
<evidence type="ECO:0000259" key="5">
    <source>
        <dbReference type="Pfam" id="PF00005"/>
    </source>
</evidence>
<comment type="similarity">
    <text evidence="1">Belongs to the ABC transporter superfamily.</text>
</comment>
<evidence type="ECO:0000313" key="8">
    <source>
        <dbReference type="Proteomes" id="UP001174909"/>
    </source>
</evidence>
<dbReference type="PANTHER" id="PTHR43776">
    <property type="entry name" value="TRANSPORT ATP-BINDING PROTEIN"/>
    <property type="match status" value="1"/>
</dbReference>
<dbReference type="GO" id="GO:0005524">
    <property type="term" value="F:ATP binding"/>
    <property type="evidence" value="ECO:0007669"/>
    <property type="project" value="UniProtKB-KW"/>
</dbReference>
<dbReference type="EMBL" id="CASHTH010002843">
    <property type="protein sequence ID" value="CAI8036072.1"/>
    <property type="molecule type" value="Genomic_DNA"/>
</dbReference>
<evidence type="ECO:0000256" key="4">
    <source>
        <dbReference type="ARBA" id="ARBA00022840"/>
    </source>
</evidence>
<dbReference type="InterPro" id="IPR027417">
    <property type="entry name" value="P-loop_NTPase"/>
</dbReference>
<dbReference type="Proteomes" id="UP001174909">
    <property type="component" value="Unassembled WGS sequence"/>
</dbReference>
<feature type="domain" description="ABC transporter" evidence="5">
    <location>
        <begin position="4"/>
        <end position="47"/>
    </location>
</feature>
<name>A0AA35X356_GEOBA</name>
<dbReference type="Pfam" id="PF00005">
    <property type="entry name" value="ABC_tran"/>
    <property type="match status" value="1"/>
</dbReference>
<dbReference type="InterPro" id="IPR013563">
    <property type="entry name" value="Oligopep_ABC_C"/>
</dbReference>
<dbReference type="PANTHER" id="PTHR43776:SF7">
    <property type="entry name" value="D,D-DIPEPTIDE TRANSPORT ATP-BINDING PROTEIN DDPF-RELATED"/>
    <property type="match status" value="1"/>
</dbReference>
<dbReference type="NCBIfam" id="TIGR01727">
    <property type="entry name" value="oligo_HPY"/>
    <property type="match status" value="1"/>
</dbReference>
<evidence type="ECO:0000259" key="6">
    <source>
        <dbReference type="Pfam" id="PF08352"/>
    </source>
</evidence>
<dbReference type="Gene3D" id="3.40.50.300">
    <property type="entry name" value="P-loop containing nucleotide triphosphate hydrolases"/>
    <property type="match status" value="1"/>
</dbReference>
<evidence type="ECO:0000256" key="2">
    <source>
        <dbReference type="ARBA" id="ARBA00022448"/>
    </source>
</evidence>
<organism evidence="7 8">
    <name type="scientific">Geodia barretti</name>
    <name type="common">Barrett's horny sponge</name>
    <dbReference type="NCBI Taxonomy" id="519541"/>
    <lineage>
        <taxon>Eukaryota</taxon>
        <taxon>Metazoa</taxon>
        <taxon>Porifera</taxon>
        <taxon>Demospongiae</taxon>
        <taxon>Heteroscleromorpha</taxon>
        <taxon>Tetractinellida</taxon>
        <taxon>Astrophorina</taxon>
        <taxon>Geodiidae</taxon>
        <taxon>Geodia</taxon>
    </lineage>
</organism>
<dbReference type="Pfam" id="PF08352">
    <property type="entry name" value="oligo_HPY"/>
    <property type="match status" value="1"/>
</dbReference>
<keyword evidence="2" id="KW-0813">Transport</keyword>
<keyword evidence="4 7" id="KW-0067">ATP-binding</keyword>
<keyword evidence="8" id="KW-1185">Reference proteome</keyword>
<feature type="non-terminal residue" evidence="7">
    <location>
        <position position="1"/>
    </location>
</feature>
<evidence type="ECO:0000256" key="1">
    <source>
        <dbReference type="ARBA" id="ARBA00005417"/>
    </source>
</evidence>
<dbReference type="GO" id="GO:0016887">
    <property type="term" value="F:ATP hydrolysis activity"/>
    <property type="evidence" value="ECO:0007669"/>
    <property type="project" value="InterPro"/>
</dbReference>
<evidence type="ECO:0000256" key="3">
    <source>
        <dbReference type="ARBA" id="ARBA00022741"/>
    </source>
</evidence>
<protein>
    <submittedName>
        <fullName evidence="7">Oligopeptide transport ATP-binding protein AppF</fullName>
    </submittedName>
</protein>